<dbReference type="GO" id="GO:0070401">
    <property type="term" value="F:NADP+ binding"/>
    <property type="evidence" value="ECO:0007669"/>
    <property type="project" value="InterPro"/>
</dbReference>
<dbReference type="PANTHER" id="PTHR32338">
    <property type="entry name" value="N-ACETYL-GAMMA-GLUTAMYL-PHOSPHATE REDUCTASE, CHLOROPLASTIC-RELATED-RELATED"/>
    <property type="match status" value="1"/>
</dbReference>
<dbReference type="HAMAP" id="MF_00150">
    <property type="entry name" value="ArgC_type1"/>
    <property type="match status" value="1"/>
</dbReference>
<dbReference type="GO" id="GO:0006526">
    <property type="term" value="P:L-arginine biosynthetic process"/>
    <property type="evidence" value="ECO:0007669"/>
    <property type="project" value="UniProtKB-UniRule"/>
</dbReference>
<gene>
    <name evidence="5" type="primary">argC</name>
    <name evidence="7" type="ORF">SAMN05216258_106201</name>
</gene>
<dbReference type="InterPro" id="IPR000534">
    <property type="entry name" value="Semialdehyde_DH_NAD-bd"/>
</dbReference>
<keyword evidence="3 5" id="KW-0521">NADP</keyword>
<dbReference type="UniPathway" id="UPA00068">
    <property type="reaction ID" value="UER00108"/>
</dbReference>
<evidence type="ECO:0000259" key="6">
    <source>
        <dbReference type="SMART" id="SM00859"/>
    </source>
</evidence>
<keyword evidence="2 5" id="KW-0028">Amino-acid biosynthesis</keyword>
<evidence type="ECO:0000313" key="8">
    <source>
        <dbReference type="Proteomes" id="UP000199377"/>
    </source>
</evidence>
<comment type="similarity">
    <text evidence="5">Belongs to the NAGSA dehydrogenase family. Type 1 subfamily.</text>
</comment>
<comment type="catalytic activity">
    <reaction evidence="5">
        <text>N-acetyl-L-glutamate 5-semialdehyde + phosphate + NADP(+) = N-acetyl-L-glutamyl 5-phosphate + NADPH + H(+)</text>
        <dbReference type="Rhea" id="RHEA:21588"/>
        <dbReference type="ChEBI" id="CHEBI:15378"/>
        <dbReference type="ChEBI" id="CHEBI:29123"/>
        <dbReference type="ChEBI" id="CHEBI:43474"/>
        <dbReference type="ChEBI" id="CHEBI:57783"/>
        <dbReference type="ChEBI" id="CHEBI:57936"/>
        <dbReference type="ChEBI" id="CHEBI:58349"/>
        <dbReference type="EC" id="1.2.1.38"/>
    </reaction>
</comment>
<dbReference type="SMART" id="SM00859">
    <property type="entry name" value="Semialdhyde_dh"/>
    <property type="match status" value="1"/>
</dbReference>
<feature type="active site" evidence="5">
    <location>
        <position position="150"/>
    </location>
</feature>
<dbReference type="NCBIfam" id="TIGR01850">
    <property type="entry name" value="argC"/>
    <property type="match status" value="1"/>
</dbReference>
<dbReference type="SUPFAM" id="SSF51735">
    <property type="entry name" value="NAD(P)-binding Rossmann-fold domains"/>
    <property type="match status" value="1"/>
</dbReference>
<dbReference type="CDD" id="cd17895">
    <property type="entry name" value="AGPR_1_N"/>
    <property type="match status" value="1"/>
</dbReference>
<keyword evidence="8" id="KW-1185">Reference proteome</keyword>
<evidence type="ECO:0000256" key="2">
    <source>
        <dbReference type="ARBA" id="ARBA00022605"/>
    </source>
</evidence>
<dbReference type="CDD" id="cd23934">
    <property type="entry name" value="AGPR_1_C"/>
    <property type="match status" value="1"/>
</dbReference>
<keyword evidence="1 5" id="KW-0055">Arginine biosynthesis</keyword>
<dbReference type="InterPro" id="IPR000706">
    <property type="entry name" value="AGPR_type-1"/>
</dbReference>
<protein>
    <recommendedName>
        <fullName evidence="5">N-acetyl-gamma-glutamyl-phosphate reductase</fullName>
        <shortName evidence="5">AGPR</shortName>
        <ecNumber evidence="5">1.2.1.38</ecNumber>
    </recommendedName>
    <alternativeName>
        <fullName evidence="5">N-acetyl-glutamate semialdehyde dehydrogenase</fullName>
        <shortName evidence="5">NAGSA dehydrogenase</shortName>
    </alternativeName>
</protein>
<comment type="pathway">
    <text evidence="5">Amino-acid biosynthesis; L-arginine biosynthesis; N(2)-acetyl-L-ornithine from L-glutamate: step 3/4.</text>
</comment>
<keyword evidence="5" id="KW-0963">Cytoplasm</keyword>
<dbReference type="InterPro" id="IPR036291">
    <property type="entry name" value="NAD(P)-bd_dom_sf"/>
</dbReference>
<dbReference type="OrthoDB" id="9801289at2"/>
<evidence type="ECO:0000313" key="7">
    <source>
        <dbReference type="EMBL" id="SFI39842.1"/>
    </source>
</evidence>
<name>A0A1I3HW02_9RHOB</name>
<organism evidence="7 8">
    <name type="scientific">Albimonas pacifica</name>
    <dbReference type="NCBI Taxonomy" id="1114924"/>
    <lineage>
        <taxon>Bacteria</taxon>
        <taxon>Pseudomonadati</taxon>
        <taxon>Pseudomonadota</taxon>
        <taxon>Alphaproteobacteria</taxon>
        <taxon>Rhodobacterales</taxon>
        <taxon>Paracoccaceae</taxon>
        <taxon>Albimonas</taxon>
    </lineage>
</organism>
<dbReference type="STRING" id="1114924.SAMN05216258_106201"/>
<evidence type="ECO:0000256" key="3">
    <source>
        <dbReference type="ARBA" id="ARBA00022857"/>
    </source>
</evidence>
<dbReference type="GO" id="GO:0005737">
    <property type="term" value="C:cytoplasm"/>
    <property type="evidence" value="ECO:0007669"/>
    <property type="project" value="UniProtKB-SubCell"/>
</dbReference>
<dbReference type="SUPFAM" id="SSF55347">
    <property type="entry name" value="Glyceraldehyde-3-phosphate dehydrogenase-like, C-terminal domain"/>
    <property type="match status" value="1"/>
</dbReference>
<accession>A0A1I3HW02</accession>
<dbReference type="Gene3D" id="3.40.50.720">
    <property type="entry name" value="NAD(P)-binding Rossmann-like Domain"/>
    <property type="match status" value="1"/>
</dbReference>
<evidence type="ECO:0000256" key="1">
    <source>
        <dbReference type="ARBA" id="ARBA00022571"/>
    </source>
</evidence>
<comment type="function">
    <text evidence="5">Catalyzes the NADPH-dependent reduction of N-acetyl-5-glutamyl phosphate to yield N-acetyl-L-glutamate 5-semialdehyde.</text>
</comment>
<dbReference type="GO" id="GO:0003942">
    <property type="term" value="F:N-acetyl-gamma-glutamyl-phosphate reductase activity"/>
    <property type="evidence" value="ECO:0007669"/>
    <property type="project" value="UniProtKB-UniRule"/>
</dbReference>
<dbReference type="Pfam" id="PF01118">
    <property type="entry name" value="Semialdhyde_dh"/>
    <property type="match status" value="1"/>
</dbReference>
<dbReference type="InterPro" id="IPR058924">
    <property type="entry name" value="AGPR_dimerisation_dom"/>
</dbReference>
<reference evidence="7 8" key="1">
    <citation type="submission" date="2016-10" db="EMBL/GenBank/DDBJ databases">
        <authorList>
            <person name="de Groot N.N."/>
        </authorList>
    </citation>
    <scope>NUCLEOTIDE SEQUENCE [LARGE SCALE GENOMIC DNA]</scope>
    <source>
        <strain evidence="7 8">CGMCC 1.11030</strain>
    </source>
</reference>
<dbReference type="EMBL" id="FOQH01000006">
    <property type="protein sequence ID" value="SFI39842.1"/>
    <property type="molecule type" value="Genomic_DNA"/>
</dbReference>
<keyword evidence="4 5" id="KW-0560">Oxidoreductase</keyword>
<comment type="subcellular location">
    <subcellularLocation>
        <location evidence="5">Cytoplasm</location>
    </subcellularLocation>
</comment>
<dbReference type="EC" id="1.2.1.38" evidence="5"/>
<dbReference type="GO" id="GO:0051287">
    <property type="term" value="F:NAD binding"/>
    <property type="evidence" value="ECO:0007669"/>
    <property type="project" value="InterPro"/>
</dbReference>
<dbReference type="AlphaFoldDB" id="A0A1I3HW02"/>
<dbReference type="Gene3D" id="3.30.360.10">
    <property type="entry name" value="Dihydrodipicolinate Reductase, domain 2"/>
    <property type="match status" value="1"/>
</dbReference>
<proteinExistence type="inferred from homology"/>
<sequence>MDKARIAIIGASGYTGAELVRLVTTHPGMRIAALAADRNAGKPLAEIYPHLSHLDLPTVVKTEEIDFAGIDLAFCGLPHATAQAVIGGLPRDLKVVDLSADFRLRDPKIYETWYGHEHHALDLQAEAVYGLPEFYREEIRATRLCAGTGCFVVNGLLPLVPLVEKGVIDLDEIVIDSKTGITGAGRSSAEWKLFSEVTAGTKAYGLGGTHRHTSEFDQELTKAAGREVTVMFTPHLLPMNRGILGTIYVKGDADEIQATLATRYADEPFVQVLPMGSAPLTQHVTGSNLCRIGVTPDRRKGRAVIVSVIDNLVKGASGQAVQCANLMLGQPETAGLELAPMFP</sequence>
<dbReference type="Pfam" id="PF22698">
    <property type="entry name" value="Semialdhyde_dhC_1"/>
    <property type="match status" value="1"/>
</dbReference>
<dbReference type="RefSeq" id="WP_092860565.1">
    <property type="nucleotide sequence ID" value="NZ_FOQH01000006.1"/>
</dbReference>
<evidence type="ECO:0000256" key="5">
    <source>
        <dbReference type="HAMAP-Rule" id="MF_00150"/>
    </source>
</evidence>
<feature type="domain" description="Semialdehyde dehydrogenase NAD-binding" evidence="6">
    <location>
        <begin position="5"/>
        <end position="142"/>
    </location>
</feature>
<dbReference type="Proteomes" id="UP000199377">
    <property type="component" value="Unassembled WGS sequence"/>
</dbReference>
<dbReference type="InterPro" id="IPR050085">
    <property type="entry name" value="AGPR"/>
</dbReference>
<dbReference type="PANTHER" id="PTHR32338:SF10">
    <property type="entry name" value="N-ACETYL-GAMMA-GLUTAMYL-PHOSPHATE REDUCTASE, CHLOROPLASTIC-RELATED"/>
    <property type="match status" value="1"/>
</dbReference>
<evidence type="ECO:0000256" key="4">
    <source>
        <dbReference type="ARBA" id="ARBA00023002"/>
    </source>
</evidence>